<organism evidence="4 5">
    <name type="scientific">Pseudopedobacter saltans</name>
    <dbReference type="NCBI Taxonomy" id="151895"/>
    <lineage>
        <taxon>Bacteria</taxon>
        <taxon>Pseudomonadati</taxon>
        <taxon>Bacteroidota</taxon>
        <taxon>Sphingobacteriia</taxon>
        <taxon>Sphingobacteriales</taxon>
        <taxon>Sphingobacteriaceae</taxon>
        <taxon>Pseudopedobacter</taxon>
    </lineage>
</organism>
<dbReference type="InterPro" id="IPR050624">
    <property type="entry name" value="HTH-type_Tx_Regulator"/>
</dbReference>
<dbReference type="PRINTS" id="PR00455">
    <property type="entry name" value="HTHTETR"/>
</dbReference>
<evidence type="ECO:0000256" key="2">
    <source>
        <dbReference type="PROSITE-ProRule" id="PRU00335"/>
    </source>
</evidence>
<comment type="caution">
    <text evidence="4">The sequence shown here is derived from an EMBL/GenBank/DDBJ whole genome shotgun (WGS) entry which is preliminary data.</text>
</comment>
<evidence type="ECO:0000313" key="4">
    <source>
        <dbReference type="EMBL" id="PZP44625.1"/>
    </source>
</evidence>
<evidence type="ECO:0000313" key="5">
    <source>
        <dbReference type="Proteomes" id="UP000249645"/>
    </source>
</evidence>
<evidence type="ECO:0000259" key="3">
    <source>
        <dbReference type="PROSITE" id="PS50977"/>
    </source>
</evidence>
<dbReference type="Proteomes" id="UP000249645">
    <property type="component" value="Unassembled WGS sequence"/>
</dbReference>
<sequence length="197" mass="23077">MRTRDVEKEQLVKQKTIELIVKDGFDSFSINKLAKACGISVATLYIYYESKEDLLTKIGTEHLTHWNELMLQGLDEDHSFEEGMRMQWQNRITFYKAHPYALEFFDLMRASSFQKTVFAPMMKVFKESIGAFLQRAIDRKEMVALMTPEIFFSIAFVPLHNLIRFDFTGKSMGGQPFKLTERILWHTFDLVMKALKP</sequence>
<accession>A0A2W5EKK2</accession>
<evidence type="ECO:0000256" key="1">
    <source>
        <dbReference type="ARBA" id="ARBA00023125"/>
    </source>
</evidence>
<feature type="domain" description="HTH tetR-type" evidence="3">
    <location>
        <begin position="6"/>
        <end position="66"/>
    </location>
</feature>
<dbReference type="InterPro" id="IPR001647">
    <property type="entry name" value="HTH_TetR"/>
</dbReference>
<dbReference type="Pfam" id="PF00440">
    <property type="entry name" value="TetR_N"/>
    <property type="match status" value="1"/>
</dbReference>
<gene>
    <name evidence="4" type="ORF">DI598_14270</name>
</gene>
<dbReference type="PANTHER" id="PTHR43479">
    <property type="entry name" value="ACREF/ENVCD OPERON REPRESSOR-RELATED"/>
    <property type="match status" value="1"/>
</dbReference>
<proteinExistence type="predicted"/>
<dbReference type="GO" id="GO:0003677">
    <property type="term" value="F:DNA binding"/>
    <property type="evidence" value="ECO:0007669"/>
    <property type="project" value="UniProtKB-UniRule"/>
</dbReference>
<dbReference type="SUPFAM" id="SSF46689">
    <property type="entry name" value="Homeodomain-like"/>
    <property type="match status" value="1"/>
</dbReference>
<protein>
    <submittedName>
        <fullName evidence="4">TetR/AcrR family transcriptional regulator</fullName>
    </submittedName>
</protein>
<dbReference type="EMBL" id="QFOI01000305">
    <property type="protein sequence ID" value="PZP44625.1"/>
    <property type="molecule type" value="Genomic_DNA"/>
</dbReference>
<feature type="DNA-binding region" description="H-T-H motif" evidence="2">
    <location>
        <begin position="29"/>
        <end position="48"/>
    </location>
</feature>
<dbReference type="InterPro" id="IPR009057">
    <property type="entry name" value="Homeodomain-like_sf"/>
</dbReference>
<dbReference type="Gene3D" id="1.10.357.10">
    <property type="entry name" value="Tetracycline Repressor, domain 2"/>
    <property type="match status" value="1"/>
</dbReference>
<dbReference type="PANTHER" id="PTHR43479:SF11">
    <property type="entry name" value="ACREF_ENVCD OPERON REPRESSOR-RELATED"/>
    <property type="match status" value="1"/>
</dbReference>
<dbReference type="PROSITE" id="PS50977">
    <property type="entry name" value="HTH_TETR_2"/>
    <property type="match status" value="1"/>
</dbReference>
<dbReference type="AlphaFoldDB" id="A0A2W5EKK2"/>
<reference evidence="4 5" key="1">
    <citation type="submission" date="2017-11" db="EMBL/GenBank/DDBJ databases">
        <title>Infants hospitalized years apart are colonized by the same room-sourced microbial strains.</title>
        <authorList>
            <person name="Brooks B."/>
            <person name="Olm M.R."/>
            <person name="Firek B.A."/>
            <person name="Baker R."/>
            <person name="Thomas B.C."/>
            <person name="Morowitz M.J."/>
            <person name="Banfield J.F."/>
        </authorList>
    </citation>
    <scope>NUCLEOTIDE SEQUENCE [LARGE SCALE GENOMIC DNA]</scope>
    <source>
        <strain evidence="4">S2_009_000_R2_76</strain>
    </source>
</reference>
<name>A0A2W5EKK2_9SPHI</name>
<keyword evidence="1 2" id="KW-0238">DNA-binding</keyword>